<dbReference type="Pfam" id="PF08241">
    <property type="entry name" value="Methyltransf_11"/>
    <property type="match status" value="1"/>
</dbReference>
<dbReference type="PANTHER" id="PTHR44942">
    <property type="entry name" value="METHYLTRANSF_11 DOMAIN-CONTAINING PROTEIN"/>
    <property type="match status" value="1"/>
</dbReference>
<keyword evidence="2" id="KW-0489">Methyltransferase</keyword>
<evidence type="ECO:0000256" key="2">
    <source>
        <dbReference type="ARBA" id="ARBA00022603"/>
    </source>
</evidence>
<reference evidence="5 6" key="1">
    <citation type="journal article" date="2016" name="Nat. Commun.">
        <title>Thousands of microbial genomes shed light on interconnected biogeochemical processes in an aquifer system.</title>
        <authorList>
            <person name="Anantharaman K."/>
            <person name="Brown C.T."/>
            <person name="Hug L.A."/>
            <person name="Sharon I."/>
            <person name="Castelle C.J."/>
            <person name="Probst A.J."/>
            <person name="Thomas B.C."/>
            <person name="Singh A."/>
            <person name="Wilkins M.J."/>
            <person name="Karaoz U."/>
            <person name="Brodie E.L."/>
            <person name="Williams K.H."/>
            <person name="Hubbard S.S."/>
            <person name="Banfield J.F."/>
        </authorList>
    </citation>
    <scope>NUCLEOTIDE SEQUENCE [LARGE SCALE GENOMIC DNA]</scope>
</reference>
<evidence type="ECO:0000256" key="1">
    <source>
        <dbReference type="ARBA" id="ARBA00008361"/>
    </source>
</evidence>
<gene>
    <name evidence="5" type="ORF">A2628_02110</name>
</gene>
<dbReference type="GO" id="GO:0032259">
    <property type="term" value="P:methylation"/>
    <property type="evidence" value="ECO:0007669"/>
    <property type="project" value="UniProtKB-KW"/>
</dbReference>
<dbReference type="InterPro" id="IPR029063">
    <property type="entry name" value="SAM-dependent_MTases_sf"/>
</dbReference>
<dbReference type="InterPro" id="IPR013216">
    <property type="entry name" value="Methyltransf_11"/>
</dbReference>
<dbReference type="PANTHER" id="PTHR44942:SF4">
    <property type="entry name" value="METHYLTRANSFERASE TYPE 11 DOMAIN-CONTAINING PROTEIN"/>
    <property type="match status" value="1"/>
</dbReference>
<dbReference type="EMBL" id="MGGL01000004">
    <property type="protein sequence ID" value="OGM27560.1"/>
    <property type="molecule type" value="Genomic_DNA"/>
</dbReference>
<evidence type="ECO:0000313" key="5">
    <source>
        <dbReference type="EMBL" id="OGM27560.1"/>
    </source>
</evidence>
<comment type="similarity">
    <text evidence="1">Belongs to the methyltransferase superfamily.</text>
</comment>
<accession>A0A1F7YK36</accession>
<dbReference type="SUPFAM" id="SSF53335">
    <property type="entry name" value="S-adenosyl-L-methionine-dependent methyltransferases"/>
    <property type="match status" value="1"/>
</dbReference>
<comment type="caution">
    <text evidence="5">The sequence shown here is derived from an EMBL/GenBank/DDBJ whole genome shotgun (WGS) entry which is preliminary data.</text>
</comment>
<dbReference type="Proteomes" id="UP000179221">
    <property type="component" value="Unassembled WGS sequence"/>
</dbReference>
<proteinExistence type="inferred from homology"/>
<name>A0A1F7YK36_9BACT</name>
<dbReference type="GO" id="GO:0008757">
    <property type="term" value="F:S-adenosylmethionine-dependent methyltransferase activity"/>
    <property type="evidence" value="ECO:0007669"/>
    <property type="project" value="InterPro"/>
</dbReference>
<evidence type="ECO:0000313" key="6">
    <source>
        <dbReference type="Proteomes" id="UP000179221"/>
    </source>
</evidence>
<dbReference type="Gene3D" id="3.40.50.150">
    <property type="entry name" value="Vaccinia Virus protein VP39"/>
    <property type="match status" value="1"/>
</dbReference>
<evidence type="ECO:0000256" key="3">
    <source>
        <dbReference type="ARBA" id="ARBA00022679"/>
    </source>
</evidence>
<keyword evidence="3" id="KW-0808">Transferase</keyword>
<dbReference type="CDD" id="cd02440">
    <property type="entry name" value="AdoMet_MTases"/>
    <property type="match status" value="1"/>
</dbReference>
<dbReference type="InterPro" id="IPR051052">
    <property type="entry name" value="Diverse_substrate_MTase"/>
</dbReference>
<evidence type="ECO:0000259" key="4">
    <source>
        <dbReference type="Pfam" id="PF08241"/>
    </source>
</evidence>
<dbReference type="AlphaFoldDB" id="A0A1F7YK36"/>
<feature type="domain" description="Methyltransferase type 11" evidence="4">
    <location>
        <begin position="60"/>
        <end position="155"/>
    </location>
</feature>
<protein>
    <recommendedName>
        <fullName evidence="4">Methyltransferase type 11 domain-containing protein</fullName>
    </recommendedName>
</protein>
<sequence length="253" mass="29022">MKITIGEKTEREHFDMLANSYDVNYGYMDPFTKYKINKKSKKIIDAIRNFGSNNKSIKILEIGCGTGEYTRHIAKSFPESSIYGLDISPQILEIAKRKCAKHKNVKFIAKSAYDTGLKTESIDVLFGFYVLHHLDLEKFRKEAYRVLKPSGLLFFYEPNLLNPIVFLIKSTPLLKRIIGDSPGEWAINPLTIQSILKNFVKINISTSEYIIPIKVFPFDFKRKIDFILERVAAKIPLVNQMGGSVCVLFKKKQ</sequence>
<organism evidence="5 6">
    <name type="scientific">Candidatus Woesebacteria bacterium RIFCSPHIGHO2_01_FULL_40_22</name>
    <dbReference type="NCBI Taxonomy" id="1802499"/>
    <lineage>
        <taxon>Bacteria</taxon>
        <taxon>Candidatus Woeseibacteriota</taxon>
    </lineage>
</organism>